<dbReference type="EMBL" id="MU273495">
    <property type="protein sequence ID" value="KAI0034756.1"/>
    <property type="molecule type" value="Genomic_DNA"/>
</dbReference>
<organism evidence="1 2">
    <name type="scientific">Vararia minispora EC-137</name>
    <dbReference type="NCBI Taxonomy" id="1314806"/>
    <lineage>
        <taxon>Eukaryota</taxon>
        <taxon>Fungi</taxon>
        <taxon>Dikarya</taxon>
        <taxon>Basidiomycota</taxon>
        <taxon>Agaricomycotina</taxon>
        <taxon>Agaricomycetes</taxon>
        <taxon>Russulales</taxon>
        <taxon>Lachnocladiaceae</taxon>
        <taxon>Vararia</taxon>
    </lineage>
</organism>
<reference evidence="1" key="2">
    <citation type="journal article" date="2022" name="New Phytol.">
        <title>Evolutionary transition to the ectomycorrhizal habit in the genomes of a hyperdiverse lineage of mushroom-forming fungi.</title>
        <authorList>
            <person name="Looney B."/>
            <person name="Miyauchi S."/>
            <person name="Morin E."/>
            <person name="Drula E."/>
            <person name="Courty P.E."/>
            <person name="Kohler A."/>
            <person name="Kuo A."/>
            <person name="LaButti K."/>
            <person name="Pangilinan J."/>
            <person name="Lipzen A."/>
            <person name="Riley R."/>
            <person name="Andreopoulos W."/>
            <person name="He G."/>
            <person name="Johnson J."/>
            <person name="Nolan M."/>
            <person name="Tritt A."/>
            <person name="Barry K.W."/>
            <person name="Grigoriev I.V."/>
            <person name="Nagy L.G."/>
            <person name="Hibbett D."/>
            <person name="Henrissat B."/>
            <person name="Matheny P.B."/>
            <person name="Labbe J."/>
            <person name="Martin F.M."/>
        </authorList>
    </citation>
    <scope>NUCLEOTIDE SEQUENCE</scope>
    <source>
        <strain evidence="1">EC-137</strain>
    </source>
</reference>
<accession>A0ACB8QTJ8</accession>
<proteinExistence type="predicted"/>
<gene>
    <name evidence="1" type="ORF">K488DRAFT_68926</name>
</gene>
<dbReference type="Proteomes" id="UP000814128">
    <property type="component" value="Unassembled WGS sequence"/>
</dbReference>
<reference evidence="1" key="1">
    <citation type="submission" date="2021-02" db="EMBL/GenBank/DDBJ databases">
        <authorList>
            <consortium name="DOE Joint Genome Institute"/>
            <person name="Ahrendt S."/>
            <person name="Looney B.P."/>
            <person name="Miyauchi S."/>
            <person name="Morin E."/>
            <person name="Drula E."/>
            <person name="Courty P.E."/>
            <person name="Chicoki N."/>
            <person name="Fauchery L."/>
            <person name="Kohler A."/>
            <person name="Kuo A."/>
            <person name="Labutti K."/>
            <person name="Pangilinan J."/>
            <person name="Lipzen A."/>
            <person name="Riley R."/>
            <person name="Andreopoulos W."/>
            <person name="He G."/>
            <person name="Johnson J."/>
            <person name="Barry K.W."/>
            <person name="Grigoriev I.V."/>
            <person name="Nagy L."/>
            <person name="Hibbett D."/>
            <person name="Henrissat B."/>
            <person name="Matheny P.B."/>
            <person name="Labbe J."/>
            <person name="Martin F."/>
        </authorList>
    </citation>
    <scope>NUCLEOTIDE SEQUENCE</scope>
    <source>
        <strain evidence="1">EC-137</strain>
    </source>
</reference>
<evidence type="ECO:0000313" key="1">
    <source>
        <dbReference type="EMBL" id="KAI0034756.1"/>
    </source>
</evidence>
<sequence>MSYSSPYYPPSHGRSDQHSYGPANVQGQGYGYQVGGDTHAGRYRQETGTLENYQDPGYDYSSDYAPLLDPPPSSHRQARAPNAHASVRQYEQSVSYPAQHPPPAGYHTLASNYAPPPSHHARHGYLPPDSAPPYHPPGEAGSSSHYSSGAQQHYPPGQYATPRTSHSSQYQLASDSSNPHYRSTPHVSSDAQYQPTPQASTPHYQAVPPPLPYQAASHSTTQYQSTAYQYPPPPEAPQRSHIPSGVKRPERGLPTDTTRHISSSSLLTHAASDHPVAVTENANCAFTRLLLVHFSCLQASSSPMPVPILRKRYPGKV</sequence>
<keyword evidence="2" id="KW-1185">Reference proteome</keyword>
<comment type="caution">
    <text evidence="1">The sequence shown here is derived from an EMBL/GenBank/DDBJ whole genome shotgun (WGS) entry which is preliminary data.</text>
</comment>
<protein>
    <submittedName>
        <fullName evidence="1">Uncharacterized protein</fullName>
    </submittedName>
</protein>
<evidence type="ECO:0000313" key="2">
    <source>
        <dbReference type="Proteomes" id="UP000814128"/>
    </source>
</evidence>
<name>A0ACB8QTJ8_9AGAM</name>